<dbReference type="CDD" id="cd18138">
    <property type="entry name" value="HLD_clamp_pol_III_delta"/>
    <property type="match status" value="1"/>
</dbReference>
<dbReference type="GO" id="GO:0006261">
    <property type="term" value="P:DNA-templated DNA replication"/>
    <property type="evidence" value="ECO:0007669"/>
    <property type="project" value="TreeGrafter"/>
</dbReference>
<evidence type="ECO:0000256" key="7">
    <source>
        <dbReference type="ARBA" id="ARBA00034754"/>
    </source>
</evidence>
<evidence type="ECO:0000256" key="4">
    <source>
        <dbReference type="ARBA" id="ARBA00022695"/>
    </source>
</evidence>
<dbReference type="RefSeq" id="WP_009576782.1">
    <property type="nucleotide sequence ID" value="NZ_AEIG01000085.1"/>
</dbReference>
<evidence type="ECO:0000259" key="11">
    <source>
        <dbReference type="Pfam" id="PF14840"/>
    </source>
</evidence>
<dbReference type="InterPro" id="IPR027417">
    <property type="entry name" value="P-loop_NTPase"/>
</dbReference>
<evidence type="ECO:0000256" key="9">
    <source>
        <dbReference type="NCBIfam" id="TIGR01128"/>
    </source>
</evidence>
<keyword evidence="5" id="KW-0235">DNA replication</keyword>
<dbReference type="InterPro" id="IPR010372">
    <property type="entry name" value="DNA_pol3_delta_N"/>
</dbReference>
<comment type="caution">
    <text evidence="12">The sequence shown here is derived from an EMBL/GenBank/DDBJ whole genome shotgun (WGS) entry which is preliminary data.</text>
</comment>
<evidence type="ECO:0000313" key="13">
    <source>
        <dbReference type="Proteomes" id="UP000005615"/>
    </source>
</evidence>
<dbReference type="EC" id="2.7.7.7" evidence="1 9"/>
<dbReference type="Gene3D" id="1.10.8.60">
    <property type="match status" value="1"/>
</dbReference>
<evidence type="ECO:0000313" key="12">
    <source>
        <dbReference type="EMBL" id="EGG28762.1"/>
    </source>
</evidence>
<proteinExistence type="inferred from homology"/>
<evidence type="ECO:0000256" key="1">
    <source>
        <dbReference type="ARBA" id="ARBA00012417"/>
    </source>
</evidence>
<reference evidence="12 13" key="1">
    <citation type="journal article" date="2011" name="J. Bacteriol.">
        <title>Genome sequence of strain IMCC3088, a proteorhodopsin-containing marine bacterium belonging to the OM60/NOR5 clade.</title>
        <authorList>
            <person name="Jang Y."/>
            <person name="Oh H.M."/>
            <person name="Kang I."/>
            <person name="Lee K."/>
            <person name="Yang S.J."/>
            <person name="Cho J.C."/>
        </authorList>
    </citation>
    <scope>NUCLEOTIDE SEQUENCE [LARGE SCALE GENOMIC DNA]</scope>
    <source>
        <strain evidence="12 13">IMCC3088</strain>
    </source>
</reference>
<dbReference type="Proteomes" id="UP000005615">
    <property type="component" value="Unassembled WGS sequence"/>
</dbReference>
<dbReference type="PANTHER" id="PTHR34388:SF1">
    <property type="entry name" value="DNA POLYMERASE III SUBUNIT DELTA"/>
    <property type="match status" value="1"/>
</dbReference>
<evidence type="ECO:0000256" key="2">
    <source>
        <dbReference type="ARBA" id="ARBA00017703"/>
    </source>
</evidence>
<comment type="similarity">
    <text evidence="7">Belongs to the DNA polymerase HolA subunit family.</text>
</comment>
<evidence type="ECO:0000256" key="5">
    <source>
        <dbReference type="ARBA" id="ARBA00022705"/>
    </source>
</evidence>
<dbReference type="InterPro" id="IPR005790">
    <property type="entry name" value="DNA_polIII_delta"/>
</dbReference>
<accession>F3L4M3</accession>
<dbReference type="SUPFAM" id="SSF48019">
    <property type="entry name" value="post-AAA+ oligomerization domain-like"/>
    <property type="match status" value="1"/>
</dbReference>
<dbReference type="Gene3D" id="3.40.50.300">
    <property type="entry name" value="P-loop containing nucleotide triphosphate hydrolases"/>
    <property type="match status" value="1"/>
</dbReference>
<feature type="domain" description="DNA polymerase III delta N-terminal" evidence="10">
    <location>
        <begin position="20"/>
        <end position="133"/>
    </location>
</feature>
<keyword evidence="13" id="KW-1185">Reference proteome</keyword>
<dbReference type="Pfam" id="PF14840">
    <property type="entry name" value="DNA_pol3_delt_C"/>
    <property type="match status" value="1"/>
</dbReference>
<sequence length="338" mass="37524">MQIYPNKLAQHLSTSLLPVYLVSGEEPLQIQECCDAIRQAARKQGCEERIVHHADSGSFNWDDFSADSNALSLFASQRLIEVRLGKQKAGKDGSAALVEYCERCEPGTDILLITTDKLDKSTLNSKWVKQIDSVGGVLRIWPVEPAQLPSWIDQRLRQAGLSIESDALKLLSERVEGNLLAAAQDIEKLKLYAGNNSAIDLTTVQEAVADSARFNVYDLADSLLSGDAEHCIRMLRGVRDEGTDAAAVHWVFRKEILLLVDLKTAMNEGNNPAQAMQRFGVWKNRQHLVGSAVKRLSAKRLERATSQLADADQAFKGAKHDDPWRIFEQIAVNLKTHP</sequence>
<evidence type="ECO:0000256" key="8">
    <source>
        <dbReference type="ARBA" id="ARBA00049244"/>
    </source>
</evidence>
<dbReference type="STRING" id="2518989.IMCC3088_2624"/>
<keyword evidence="6" id="KW-0239">DNA-directed DNA polymerase</keyword>
<feature type="domain" description="DNA polymerase III subunit delta C-terminal" evidence="11">
    <location>
        <begin position="219"/>
        <end position="332"/>
    </location>
</feature>
<gene>
    <name evidence="12" type="ORF">IMCC3088_2624</name>
</gene>
<dbReference type="NCBIfam" id="TIGR01128">
    <property type="entry name" value="holA"/>
    <property type="match status" value="1"/>
</dbReference>
<dbReference type="OrthoDB" id="9770982at2"/>
<keyword evidence="4" id="KW-0548">Nucleotidyltransferase</keyword>
<dbReference type="GO" id="GO:0003677">
    <property type="term" value="F:DNA binding"/>
    <property type="evidence" value="ECO:0007669"/>
    <property type="project" value="InterPro"/>
</dbReference>
<dbReference type="GO" id="GO:0009360">
    <property type="term" value="C:DNA polymerase III complex"/>
    <property type="evidence" value="ECO:0007669"/>
    <property type="project" value="UniProtKB-UniRule"/>
</dbReference>
<evidence type="ECO:0000256" key="3">
    <source>
        <dbReference type="ARBA" id="ARBA00022679"/>
    </source>
</evidence>
<dbReference type="EMBL" id="AEIG01000085">
    <property type="protein sequence ID" value="EGG28762.1"/>
    <property type="molecule type" value="Genomic_DNA"/>
</dbReference>
<organism evidence="12 13">
    <name type="scientific">Aequoribacter fuscus</name>
    <dbReference type="NCBI Taxonomy" id="2518989"/>
    <lineage>
        <taxon>Bacteria</taxon>
        <taxon>Pseudomonadati</taxon>
        <taxon>Pseudomonadota</taxon>
        <taxon>Gammaproteobacteria</taxon>
        <taxon>Cellvibrionales</taxon>
        <taxon>Halieaceae</taxon>
        <taxon>Aequoribacter</taxon>
    </lineage>
</organism>
<dbReference type="InterPro" id="IPR008921">
    <property type="entry name" value="DNA_pol3_clamp-load_cplx_C"/>
</dbReference>
<dbReference type="AlphaFoldDB" id="F3L4M3"/>
<keyword evidence="3" id="KW-0808">Transferase</keyword>
<dbReference type="Gene3D" id="1.20.272.10">
    <property type="match status" value="1"/>
</dbReference>
<protein>
    <recommendedName>
        <fullName evidence="2 9">DNA polymerase III subunit delta</fullName>
        <ecNumber evidence="1 9">2.7.7.7</ecNumber>
    </recommendedName>
</protein>
<name>F3L4M3_9GAMM</name>
<evidence type="ECO:0000259" key="10">
    <source>
        <dbReference type="Pfam" id="PF06144"/>
    </source>
</evidence>
<comment type="catalytic activity">
    <reaction evidence="8">
        <text>DNA(n) + a 2'-deoxyribonucleoside 5'-triphosphate = DNA(n+1) + diphosphate</text>
        <dbReference type="Rhea" id="RHEA:22508"/>
        <dbReference type="Rhea" id="RHEA-COMP:17339"/>
        <dbReference type="Rhea" id="RHEA-COMP:17340"/>
        <dbReference type="ChEBI" id="CHEBI:33019"/>
        <dbReference type="ChEBI" id="CHEBI:61560"/>
        <dbReference type="ChEBI" id="CHEBI:173112"/>
        <dbReference type="EC" id="2.7.7.7"/>
    </reaction>
</comment>
<dbReference type="Pfam" id="PF06144">
    <property type="entry name" value="DNA_pol3_delta"/>
    <property type="match status" value="1"/>
</dbReference>
<dbReference type="GO" id="GO:0003887">
    <property type="term" value="F:DNA-directed DNA polymerase activity"/>
    <property type="evidence" value="ECO:0007669"/>
    <property type="project" value="UniProtKB-UniRule"/>
</dbReference>
<dbReference type="eggNOG" id="COG1466">
    <property type="taxonomic scope" value="Bacteria"/>
</dbReference>
<dbReference type="InterPro" id="IPR032780">
    <property type="entry name" value="DNA_pol3_delt_C"/>
</dbReference>
<dbReference type="PANTHER" id="PTHR34388">
    <property type="entry name" value="DNA POLYMERASE III SUBUNIT DELTA"/>
    <property type="match status" value="1"/>
</dbReference>
<evidence type="ECO:0000256" key="6">
    <source>
        <dbReference type="ARBA" id="ARBA00022932"/>
    </source>
</evidence>
<dbReference type="SUPFAM" id="SSF52540">
    <property type="entry name" value="P-loop containing nucleoside triphosphate hydrolases"/>
    <property type="match status" value="1"/>
</dbReference>